<organism evidence="2 3">
    <name type="scientific">Microlunatus endophyticus</name>
    <dbReference type="NCBI Taxonomy" id="1716077"/>
    <lineage>
        <taxon>Bacteria</taxon>
        <taxon>Bacillati</taxon>
        <taxon>Actinomycetota</taxon>
        <taxon>Actinomycetes</taxon>
        <taxon>Propionibacteriales</taxon>
        <taxon>Propionibacteriaceae</taxon>
        <taxon>Microlunatus</taxon>
    </lineage>
</organism>
<feature type="region of interest" description="Disordered" evidence="1">
    <location>
        <begin position="295"/>
        <end position="328"/>
    </location>
</feature>
<gene>
    <name evidence="2" type="ORF">GCM10011575_29360</name>
</gene>
<dbReference type="RefSeq" id="WP_373288857.1">
    <property type="nucleotide sequence ID" value="NZ_BMMZ01000007.1"/>
</dbReference>
<feature type="region of interest" description="Disordered" evidence="1">
    <location>
        <begin position="99"/>
        <end position="121"/>
    </location>
</feature>
<dbReference type="AlphaFoldDB" id="A0A917SBS8"/>
<sequence>MLATLERRFGLDPLTKRDAAAPDVGAALTLTTPRDDDPLSGVTAPTAPTNPTGLIEQPSHLQEIQAALIADDHGIPQSSLDGLHSNADYSQLRTAGPLSQMRWDPHHGSSQTPGAAPHRSGSYAAADVLTAFAEVFHSRRRIVLSRHQGLVAWVPGPSAPAARSDASRCTGRHVVVVAQWRFGIVGLSCEADLPGLGAGCRRHLAHRPGRSLRAFDSDRAAHDGPVCAGRDEFPAGSGVLAATRRSGCCCGRGADRQLSGLATADSWVSGELLMEMCPESAEALMHSRFQTFRDGDSDRRLPSWHPSTRCGDHAGAGAATPGRRPPGDIRRHVVARLVFPIRRTRAIIINGTS</sequence>
<feature type="region of interest" description="Disordered" evidence="1">
    <location>
        <begin position="29"/>
        <end position="55"/>
    </location>
</feature>
<proteinExistence type="predicted"/>
<comment type="caution">
    <text evidence="2">The sequence shown here is derived from an EMBL/GenBank/DDBJ whole genome shotgun (WGS) entry which is preliminary data.</text>
</comment>
<evidence type="ECO:0000256" key="1">
    <source>
        <dbReference type="SAM" id="MobiDB-lite"/>
    </source>
</evidence>
<protein>
    <submittedName>
        <fullName evidence="2">Uncharacterized protein</fullName>
    </submittedName>
</protein>
<dbReference type="Proteomes" id="UP000613840">
    <property type="component" value="Unassembled WGS sequence"/>
</dbReference>
<accession>A0A917SBS8</accession>
<reference evidence="2" key="2">
    <citation type="submission" date="2020-09" db="EMBL/GenBank/DDBJ databases">
        <authorList>
            <person name="Sun Q."/>
            <person name="Zhou Y."/>
        </authorList>
    </citation>
    <scope>NUCLEOTIDE SEQUENCE</scope>
    <source>
        <strain evidence="2">CGMCC 4.7306</strain>
    </source>
</reference>
<evidence type="ECO:0000313" key="2">
    <source>
        <dbReference type="EMBL" id="GGL68835.1"/>
    </source>
</evidence>
<name>A0A917SBS8_9ACTN</name>
<reference evidence="2" key="1">
    <citation type="journal article" date="2014" name="Int. J. Syst. Evol. Microbiol.">
        <title>Complete genome sequence of Corynebacterium casei LMG S-19264T (=DSM 44701T), isolated from a smear-ripened cheese.</title>
        <authorList>
            <consortium name="US DOE Joint Genome Institute (JGI-PGF)"/>
            <person name="Walter F."/>
            <person name="Albersmeier A."/>
            <person name="Kalinowski J."/>
            <person name="Ruckert C."/>
        </authorList>
    </citation>
    <scope>NUCLEOTIDE SEQUENCE</scope>
    <source>
        <strain evidence="2">CGMCC 4.7306</strain>
    </source>
</reference>
<dbReference type="EMBL" id="BMMZ01000007">
    <property type="protein sequence ID" value="GGL68835.1"/>
    <property type="molecule type" value="Genomic_DNA"/>
</dbReference>
<evidence type="ECO:0000313" key="3">
    <source>
        <dbReference type="Proteomes" id="UP000613840"/>
    </source>
</evidence>
<keyword evidence="3" id="KW-1185">Reference proteome</keyword>